<feature type="region of interest" description="Disordered" evidence="3">
    <location>
        <begin position="2230"/>
        <end position="2250"/>
    </location>
</feature>
<dbReference type="Gene3D" id="2.30.30.40">
    <property type="entry name" value="SH3 Domains"/>
    <property type="match status" value="1"/>
</dbReference>
<feature type="compositionally biased region" description="Basic and acidic residues" evidence="3">
    <location>
        <begin position="1897"/>
        <end position="1912"/>
    </location>
</feature>
<dbReference type="STRING" id="282301.A0A267FNE6"/>
<dbReference type="OrthoDB" id="18740at2759"/>
<evidence type="ECO:0000313" key="6">
    <source>
        <dbReference type="Proteomes" id="UP000215902"/>
    </source>
</evidence>
<evidence type="ECO:0000256" key="1">
    <source>
        <dbReference type="ARBA" id="ARBA00022553"/>
    </source>
</evidence>
<comment type="caution">
    <text evidence="5">The sequence shown here is derived from an EMBL/GenBank/DDBJ whole genome shotgun (WGS) entry which is preliminary data.</text>
</comment>
<dbReference type="InterPro" id="IPR041615">
    <property type="entry name" value="Desmoplakin_SH3"/>
</dbReference>
<proteinExistence type="predicted"/>
<evidence type="ECO:0000256" key="3">
    <source>
        <dbReference type="SAM" id="MobiDB-lite"/>
    </source>
</evidence>
<dbReference type="Gene3D" id="1.20.58.60">
    <property type="match status" value="1"/>
</dbReference>
<sequence length="4042" mass="445930">MGTEVEVQLEDALRAIKDEATRVRFGDNNLFLGEAGELQKDLETRLFDIEKQICDGVRGDTEARLLKESESIKGEIHQNKKCVGYLQRIAGLEDDFTKLMHTVMARAKAMRDHPHGDKVTSQGVTDCWSQVQRLTDLTRVHTRNASDYHQFFFDYRDTFLLLKDRWHQLEHWLSAFSPKPIVRETDSIKTFMQSQLSEFLCLWQRVQTVVSASRRVVPVQQRLEPTRQPRPALLLCPFENSIGRFEEGTELTLLDNSDSLLWRVSYESEDGEAASFDVPSIMLWLPPPDLGATELALKLEEKFLSLWGSSAARFQTVLCDYLTLLFRHLSAHDYAEFESPEQWQLLKQEVYNIFGDDDRFRSVLQTLAQLDRRNDPSKRGSRKRVLLKEAEIVQLRSLLAKLESHIKYWESFRRQSLAVRGSEYWLTELDCSKPELHNSIALLETLQASGQEQLESLFAKLNAWRAGQAAEQRRHVRKLRRQEVLMSAHAATGGDTVAGLLQFQLPSQRARQSEFNEAAAAGLRQAGVDEARWSELSSVASSSARESVADNVVGRQWLQQHSRGLQTTQAGTREAALQTTERSVGRRAEHGIQTRIAASQQHHGIQTGFATADSSVTAQQPSAMEHGIQTVGVGGGLLSSAVSQRLVTEHSGSQFDSERADHGVQTRYSTSDTLMLSTRLPATKSGSQYSQVEGREHAIQTMPDSGEASAFFQVATEEQSLSQIDHAIQTSWALKDTALEFSGPRIVEIDLDEDWQTEEKVRAVSQPVDATDSVNWLKHLDTEELRAELQQRLILRDRSCQAGLQIRSRDTDTQFVIFQSNKDSTAVTDSSTQASALTTEGHTQYVLFKSDKDLSVMLEPKMRDAGMQVSRTMTEGQTQYLVFQSDKDLTALMSPKLRDASQQASRVTTESQAQYVLFQSDKDLSALTTSDTRDASLQASTQTREGHAQYLLFQSDKDLNTLLSPVKDASQQASRSTTESQVQYVLFHSDKDLSTLLTPTVRDASLQASSTTQEHQAQYISQQSDKYMSTNLAPAVRDASLQASSTTQEHQAQYISQQSDKYMSTNLAPTVRDASLQTSSTTQDGQAQYILFKSEKDLTALMTPQLRDASLQASTSRQTTDSQAQYILFQSDKDLSTVSTTTVKDATIQAGAKSSDTQTQFVLFRCDASVRPTVDSRDFSAQVESRTADRQAQYVLVQSDKDVSALTAKRTASVSQQASTESRSSQYLLFQASKQLSAFVDSSTAETQARAESSDKETQFLLFSAENVRSTKSATRESETQFVLFESSPELSAKLIGRDAQSQTSSRMNHEYVVFHTPREATAMSAASTVQQTDSEAQYQRYSVDRQDQTTTKTVSDVQTQFIPKLMRDSQGGYCLALNQADALIQGKSVSEAEAQSYLTRMVDSVVVARVSTPATSDFQQQVSESRQQTGGLRDSECQFKLFSSDKQVAHRFTSNVSRETTTDDTFSEFEIFQSQPKLTRAQPRLLRDSSGQYFLTSTAQGTNPIAGKVIADSQVQTALQSSEKNIVARVTEETVVPLTAAASQTAFSGEAKPSLCEIYTQYDLLTRDESLAASFGSATAEASTQPRATSDSTAQYVVFRTDKSSATGKPDLRQMAINTEVTLLKDSSGQYFLGSTDGSVVVQGTPVSPGQVVQHLTSSEKNIVVKVRNESAAVKADGSGALKDVSSQYLMYSSDKDVGADMVKSSMSSAQVSSQSMAVFQPALLRDSSGQYYLTSANSNVAVQGVFVTESQAHQHLASSEKNIVARVETESRDFSGQTVRIAATRDSSNQSEKTLAEVDTQYMLYTSNKSLEADTPRESPKDESSAVFKSKLMKDSSGQYYLYSCDSNVAMAGRKVTQSEAQMYLTSSDKNIVVRVPEEKSDFSTQTLTLMESSSARKEAELRRSNEQKESQTQYVLFSSDKSLSADLSSDVIVPSRDTADYAVPRLMKDSSGQYYLCSADSSVAVAGTPIAESQVKQHLASSDKNIVARVTADSKDFSTQTDQRSASVRKAESETQSGQPLAEMQTQYALYSSNKSVTVDFSATSEDFSTQTRSSTAESSAVRFPVVMRDNSGQFYLTSEDSSVRVQGQIVTESEAMHQLNTSENNIVARVISKFRDVTSQTAQEDSRRELISSEQQYVLYSSNKSLATADVRSSEEFGTQANLDYSDAAVSQAKLMKDSSGQFYLVSSTAGVAVQGQSLTEAEAQYYLATSENIVARVSDEGKDFSTQTASLARPVKKESGTQSGTNELTDVHAQYDLFSSSKSQTAEFVKSSEDFATQTKMVSVHSAASKPSLLRDSAGQYYLTSQDSAVRVLGKVVTESEARHHLSTSEKSIVARIVGNARDFTTQTVATEEEIVAERQQYELYSATKDLSMLASSSEDFSVQVDGDYADAGSQYQPKLMRDSSGQYYLSSADSSVIISGKPVTESDAKNYLATSERSIVARVSSDTRDFTVQTHQPQVPDSKQAATQSGSTLSEVNTQYSLYSSNKSITADVHAVKTSEDFATQTKTRLAESTFAQSKLMCDSAGQYYLASADTGMMVRGQVVSETEAQSHLSSSEKSIIAKVVTETRDVTSQTVVESSTSKTRSTRGPLRDVQSEFLLYASDKGLSTDIATGESVAVFSQTVDAQDKSARVQPLGKTASALAGSRVMVDSSGQYYLKTANSATLVPGVVASSSEAEAALESSDSRIVARVFDEKSDVSSQTVSAIASAQSVSTTKMRDVSTHYVLLASSHNAFSQTEEEVETIVQVEQAPLKMEPTEQVNKSTQVVSAMQDTDAQFFNASSSTFGIQTERFEATGHVQVGLETQFEKPRAEMIDFQCQTHSAPTMKESACGFAPSASLNNSVQTVAMDSESESLIESGFQTERSMDEADIARSTQTDINVIVKPNAQESQMKVKTTVQSDLSSQFDPELNESSLHYHARGEDFSSQAAPQLISKRVQLGVPWNFYSDSAIQTEESSSDEDSLTDQTVSRFEQDCQTMFIWSSSETQTDQLLIEDTEEETDIEPETAVQVMAVQQREGINRACQTGKTEKRDVMSAYYADCAEVSVVAKEVEKDLKSESVRVALTTQVEHVDGAATSKRLSYQDDSLLFRSQYPECARRGKVSIIESQTQYWSPLLDRAAQYDQSSDDKSLQVLFTSESPKTIEKGFKATQPKETADACVVALDYDYQSLEVVCHTYESLVAQLSQKVSDLEAAANRVGLEEHVRVKPYQKAKRIQKGTSAFNLAEMFVQTDPAEEPEVIREVVQLQSAPKADTENIEVQTQSFLQDAIIKVDTTTPVEKEVSDSEVKARVEMQELSTGFGVAHEDTIIKVDTTTPVEKEVSESEVKARVEMQELSTGFGVAHEDTIIKVDTTTPVEKEVSESEVKARVEMQELSTGFGVAHEDTIIKVDTTKPVEKEVSESEVKARVEMQELSTGFGVAHEDTIIKVDTTTPVEKKVSDSEVKARVEMQELSTGFGVAREDAIIKVDTTKPVKKEVSDSEVKARVEMQELSTGFGVAREDAIIKVDTTKPVEKEVSESEVKARVEMQELSTGFGVAHEDTIIKVDTTTPVEKKVSDSEVKARVEMQELSTGFGVAREDAIVKVDTTKPAEKEMYDSEVKARVEMQELSTGFDVTHVHKVIQLGSPFSNRVENYCNTDQVEEVEVQVRHVESTPRPELADVGTQYQQSQYESVGIQARLYEPVVTSPTTGPEKEFAETKMEFGVRMKDISTTFDANLDNKVSQYGCSFFRLVETGTNTEDEEVPVQIRFVESAPLTEKVSIATQSHRSLMLDRETTFKSESKHKVIQHGCPYFMMVDGDCNTEPLKAETIEIPVPLVVSKLDENVGTPEITWKSKAIQRGCPSFAVRNVASNTENFETEDYVEYGSYDQYVLPETLKTAEYSDAMVKASIKADLHRKAIQHGCPFAMHSDVGTETDPDTEIVAAVQAPKFEFAPVRKRDATTQAFQEVQEWGVQVELFEPTQIEVTVPVQSASVPQCSNAATQSFQEIEELGIQVELTQPTIVQVEKDSGEILVAYKAATQDSTSTFLPLEQLAR</sequence>
<keyword evidence="2" id="KW-0677">Repeat</keyword>
<feature type="region of interest" description="Disordered" evidence="3">
    <location>
        <begin position="2458"/>
        <end position="2477"/>
    </location>
</feature>
<feature type="region of interest" description="Disordered" evidence="3">
    <location>
        <begin position="1998"/>
        <end position="2025"/>
    </location>
</feature>
<reference evidence="5 6" key="1">
    <citation type="submission" date="2017-06" db="EMBL/GenBank/DDBJ databases">
        <title>A platform for efficient transgenesis in Macrostomum lignano, a flatworm model organism for stem cell research.</title>
        <authorList>
            <person name="Berezikov E."/>
        </authorList>
    </citation>
    <scope>NUCLEOTIDE SEQUENCE [LARGE SCALE GENOMIC DNA]</scope>
    <source>
        <strain evidence="5">DV1</strain>
        <tissue evidence="5">Whole organism</tissue>
    </source>
</reference>
<feature type="compositionally biased region" description="Polar residues" evidence="3">
    <location>
        <begin position="2000"/>
        <end position="2009"/>
    </location>
</feature>
<evidence type="ECO:0000313" key="5">
    <source>
        <dbReference type="EMBL" id="PAA75311.1"/>
    </source>
</evidence>
<dbReference type="EMBL" id="NIVC01000890">
    <property type="protein sequence ID" value="PAA75311.1"/>
    <property type="molecule type" value="Genomic_DNA"/>
</dbReference>
<name>A0A267FNE6_9PLAT</name>
<dbReference type="Pfam" id="PF17902">
    <property type="entry name" value="SH3_10"/>
    <property type="match status" value="1"/>
</dbReference>
<feature type="domain" description="Desmoplakin SH3" evidence="4">
    <location>
        <begin position="218"/>
        <end position="286"/>
    </location>
</feature>
<evidence type="ECO:0000256" key="2">
    <source>
        <dbReference type="ARBA" id="ARBA00022737"/>
    </source>
</evidence>
<gene>
    <name evidence="5" type="ORF">BOX15_Mlig005848g1</name>
</gene>
<keyword evidence="6" id="KW-1185">Reference proteome</keyword>
<organism evidence="5 6">
    <name type="scientific">Macrostomum lignano</name>
    <dbReference type="NCBI Taxonomy" id="282301"/>
    <lineage>
        <taxon>Eukaryota</taxon>
        <taxon>Metazoa</taxon>
        <taxon>Spiralia</taxon>
        <taxon>Lophotrochozoa</taxon>
        <taxon>Platyhelminthes</taxon>
        <taxon>Rhabditophora</taxon>
        <taxon>Macrostomorpha</taxon>
        <taxon>Macrostomida</taxon>
        <taxon>Macrostomidae</taxon>
        <taxon>Macrostomum</taxon>
    </lineage>
</organism>
<protein>
    <recommendedName>
        <fullName evidence="4">Desmoplakin SH3 domain-containing protein</fullName>
    </recommendedName>
</protein>
<keyword evidence="1" id="KW-0597">Phosphoprotein</keyword>
<evidence type="ECO:0000259" key="4">
    <source>
        <dbReference type="Pfam" id="PF17902"/>
    </source>
</evidence>
<feature type="region of interest" description="Disordered" evidence="3">
    <location>
        <begin position="1896"/>
        <end position="1916"/>
    </location>
</feature>
<accession>A0A267FNE6</accession>
<dbReference type="Proteomes" id="UP000215902">
    <property type="component" value="Unassembled WGS sequence"/>
</dbReference>